<reference evidence="1" key="1">
    <citation type="submission" date="2011-11" db="EMBL/GenBank/DDBJ databases">
        <title>Improved High-Quality Draft sequence of Desulfovibrio sp. U5L.</title>
        <authorList>
            <consortium name="US DOE Joint Genome Institute"/>
            <person name="Lucas S."/>
            <person name="Han J."/>
            <person name="Lapidus A."/>
            <person name="Cheng J.-F."/>
            <person name="Goodwin L."/>
            <person name="Pitluck S."/>
            <person name="Peters L."/>
            <person name="Ovchinnikova G."/>
            <person name="Held B."/>
            <person name="Detter J.C."/>
            <person name="Han C."/>
            <person name="Tapia R."/>
            <person name="Land M."/>
            <person name="Hauser L."/>
            <person name="Kyrpides N."/>
            <person name="Ivanova N."/>
            <person name="Pagani I."/>
            <person name="Gabster J."/>
            <person name="Walker C."/>
            <person name="Stolyar S."/>
            <person name="Stahl D."/>
            <person name="Arkin A."/>
            <person name="Dehal P."/>
            <person name="Hazen T."/>
            <person name="Woyke T."/>
        </authorList>
    </citation>
    <scope>NUCLEOTIDE SEQUENCE [LARGE SCALE GENOMIC DNA]</scope>
    <source>
        <strain evidence="1">U5L</strain>
    </source>
</reference>
<dbReference type="HOGENOM" id="CLU_1719404_0_0_7"/>
<proteinExistence type="predicted"/>
<dbReference type="OrthoDB" id="5459219at2"/>
<protein>
    <submittedName>
        <fullName evidence="1">Uncharacterized protein</fullName>
    </submittedName>
</protein>
<accession>I2PYN9</accession>
<dbReference type="EMBL" id="JH600068">
    <property type="protein sequence ID" value="EIG52645.1"/>
    <property type="molecule type" value="Genomic_DNA"/>
</dbReference>
<name>I2PYN9_9BACT</name>
<gene>
    <name evidence="1" type="ORF">DesU5LDRAFT_0944</name>
</gene>
<organism evidence="1">
    <name type="scientific">Desulfovibrio sp. U5L</name>
    <dbReference type="NCBI Taxonomy" id="596152"/>
    <lineage>
        <taxon>Bacteria</taxon>
        <taxon>Pseudomonadati</taxon>
        <taxon>Thermodesulfobacteriota</taxon>
        <taxon>Desulfovibrionia</taxon>
        <taxon>Desulfovibrionales</taxon>
        <taxon>Desulfovibrionaceae</taxon>
        <taxon>Desulfovibrio</taxon>
    </lineage>
</organism>
<dbReference type="eggNOG" id="ENOG50326MX">
    <property type="taxonomic scope" value="Bacteria"/>
</dbReference>
<dbReference type="AlphaFoldDB" id="I2PYN9"/>
<sequence>MSGIGFSLELESGALTCLAGPAVVAACRHGGRTVVSDGMRLYHLGGDDDDGAAIPWRLALPATDGGLPGPKRLARVVLEGTLGGEAAVAAASDAGAALDGAAGPIGQPGLPGRAVARLGRGYGIAWRVALAGADGGALDLGAVVLAVVPLDRRPA</sequence>
<evidence type="ECO:0000313" key="1">
    <source>
        <dbReference type="EMBL" id="EIG52645.1"/>
    </source>
</evidence>
<dbReference type="STRING" id="596152.DesU5LDRAFT_0944"/>